<dbReference type="InterPro" id="IPR020826">
    <property type="entry name" value="Transketolase_BS"/>
</dbReference>
<feature type="binding site" evidence="15">
    <location>
        <position position="49"/>
    </location>
    <ligand>
        <name>substrate</name>
    </ligand>
</feature>
<dbReference type="PANTHER" id="PTHR43522:SF2">
    <property type="entry name" value="TRANSKETOLASE 1-RELATED"/>
    <property type="match status" value="1"/>
</dbReference>
<dbReference type="InterPro" id="IPR055152">
    <property type="entry name" value="Transketolase-like_C_2"/>
</dbReference>
<feature type="binding site" evidence="15">
    <location>
        <position position="538"/>
    </location>
    <ligand>
        <name>substrate</name>
    </ligand>
</feature>
<feature type="active site" description="Proton donor" evidence="14">
    <location>
        <position position="429"/>
    </location>
</feature>
<keyword evidence="22" id="KW-1185">Reference proteome</keyword>
<evidence type="ECO:0000256" key="15">
    <source>
        <dbReference type="PIRSR" id="PIRSR605478-2"/>
    </source>
</evidence>
<evidence type="ECO:0000256" key="12">
    <source>
        <dbReference type="ARBA" id="ARBA00049473"/>
    </source>
</evidence>
<evidence type="ECO:0000256" key="14">
    <source>
        <dbReference type="PIRSR" id="PIRSR605478-1"/>
    </source>
</evidence>
<accession>A0A7S8HCP3</accession>
<comment type="cofactor">
    <cofactor evidence="16">
        <name>thiamine diphosphate</name>
        <dbReference type="ChEBI" id="CHEBI:58937"/>
    </cofactor>
    <text evidence="16">Binds 1 thiamine pyrophosphate per subunit. During the reaction, the substrate forms a covalent intermediate with the cofactor.</text>
</comment>
<dbReference type="InterPro" id="IPR033247">
    <property type="entry name" value="Transketolase_fam"/>
</dbReference>
<evidence type="ECO:0000256" key="5">
    <source>
        <dbReference type="ARBA" id="ARBA00013152"/>
    </source>
</evidence>
<evidence type="ECO:0000256" key="1">
    <source>
        <dbReference type="ARBA" id="ARBA00001913"/>
    </source>
</evidence>
<comment type="catalytic activity">
    <reaction evidence="12 19">
        <text>D-sedoheptulose 7-phosphate + D-glyceraldehyde 3-phosphate = aldehydo-D-ribose 5-phosphate + D-xylulose 5-phosphate</text>
        <dbReference type="Rhea" id="RHEA:10508"/>
        <dbReference type="ChEBI" id="CHEBI:57483"/>
        <dbReference type="ChEBI" id="CHEBI:57737"/>
        <dbReference type="ChEBI" id="CHEBI:58273"/>
        <dbReference type="ChEBI" id="CHEBI:59776"/>
        <dbReference type="EC" id="2.2.1.1"/>
    </reaction>
</comment>
<dbReference type="Pfam" id="PF22613">
    <property type="entry name" value="Transketolase_C_1"/>
    <property type="match status" value="1"/>
</dbReference>
<comment type="function">
    <text evidence="19">Catalyzes the transfer of a two-carbon ketol group from a ketose donor to an aldose acceptor, via a covalent intermediate with the cofactor thiamine pyrophosphate.</text>
</comment>
<evidence type="ECO:0000313" key="21">
    <source>
        <dbReference type="EMBL" id="QPC43932.1"/>
    </source>
</evidence>
<comment type="cofactor">
    <cofactor evidence="1">
        <name>Ca(2+)</name>
        <dbReference type="ChEBI" id="CHEBI:29108"/>
    </cofactor>
</comment>
<keyword evidence="6" id="KW-0113">Calvin cycle</keyword>
<dbReference type="InterPro" id="IPR005478">
    <property type="entry name" value="Transketolase_bac-like"/>
</dbReference>
<dbReference type="Gene3D" id="3.40.50.970">
    <property type="match status" value="2"/>
</dbReference>
<feature type="binding site" evidence="16">
    <location>
        <position position="455"/>
    </location>
    <ligand>
        <name>thiamine diphosphate</name>
        <dbReference type="ChEBI" id="CHEBI:58937"/>
    </ligand>
</feature>
<dbReference type="FunFam" id="3.40.50.970:FF:000003">
    <property type="entry name" value="Transketolase"/>
    <property type="match status" value="1"/>
</dbReference>
<feature type="domain" description="Transketolase-like pyrimidine-binding" evidence="20">
    <location>
        <begin position="372"/>
        <end position="543"/>
    </location>
</feature>
<dbReference type="GO" id="GO:0046872">
    <property type="term" value="F:metal ion binding"/>
    <property type="evidence" value="ECO:0007669"/>
    <property type="project" value="UniProtKB-KW"/>
</dbReference>
<evidence type="ECO:0000256" key="4">
    <source>
        <dbReference type="ARBA" id="ARBA00011738"/>
    </source>
</evidence>
<dbReference type="FunFam" id="3.40.50.970:FF:000004">
    <property type="entry name" value="Transketolase"/>
    <property type="match status" value="1"/>
</dbReference>
<dbReference type="Gene3D" id="3.40.50.920">
    <property type="match status" value="1"/>
</dbReference>
<evidence type="ECO:0000256" key="19">
    <source>
        <dbReference type="RuleBase" id="RU004996"/>
    </source>
</evidence>
<dbReference type="CDD" id="cd07033">
    <property type="entry name" value="TPP_PYR_DXS_TK_like"/>
    <property type="match status" value="1"/>
</dbReference>
<feature type="binding site" evidence="15">
    <location>
        <position position="479"/>
    </location>
    <ligand>
        <name>substrate</name>
    </ligand>
</feature>
<name>A0A7S8HCP3_9HYPH</name>
<feature type="binding site" evidence="15">
    <location>
        <position position="487"/>
    </location>
    <ligand>
        <name>substrate</name>
    </ligand>
</feature>
<feature type="site" description="Important for catalytic activity" evidence="18">
    <location>
        <position position="280"/>
    </location>
</feature>
<dbReference type="GO" id="GO:0009052">
    <property type="term" value="P:pentose-phosphate shunt, non-oxidative branch"/>
    <property type="evidence" value="ECO:0007669"/>
    <property type="project" value="UniProtKB-ARBA"/>
</dbReference>
<dbReference type="AlphaFoldDB" id="A0A7S8HCP3"/>
<keyword evidence="11 16" id="KW-0786">Thiamine pyrophosphate</keyword>
<dbReference type="Proteomes" id="UP000593594">
    <property type="component" value="Chromosome"/>
</dbReference>
<feature type="binding site" evidence="15">
    <location>
        <position position="491"/>
    </location>
    <ligand>
        <name>substrate</name>
    </ligand>
</feature>
<evidence type="ECO:0000259" key="20">
    <source>
        <dbReference type="SMART" id="SM00861"/>
    </source>
</evidence>
<proteinExistence type="inferred from homology"/>
<comment type="similarity">
    <text evidence="3 19">Belongs to the transketolase family.</text>
</comment>
<evidence type="ECO:0000256" key="11">
    <source>
        <dbReference type="ARBA" id="ARBA00023052"/>
    </source>
</evidence>
<feature type="binding site" evidence="16">
    <location>
        <position position="280"/>
    </location>
    <ligand>
        <name>thiamine diphosphate</name>
        <dbReference type="ChEBI" id="CHEBI:58937"/>
    </ligand>
</feature>
<evidence type="ECO:0000256" key="2">
    <source>
        <dbReference type="ARBA" id="ARBA00001941"/>
    </source>
</evidence>
<evidence type="ECO:0000256" key="7">
    <source>
        <dbReference type="ARBA" id="ARBA00022679"/>
    </source>
</evidence>
<keyword evidence="10 17" id="KW-0460">Magnesium</keyword>
<feature type="binding site" evidence="15">
    <location>
        <position position="280"/>
    </location>
    <ligand>
        <name>substrate</name>
    </ligand>
</feature>
<evidence type="ECO:0000256" key="10">
    <source>
        <dbReference type="ARBA" id="ARBA00022842"/>
    </source>
</evidence>
<sequence length="685" mass="72860">MTPANSAASASRAPAVQDVADAELQKHRNMANALRALAMDAVQQAKSGHPGLPMGAADIATVLFTQFLKFDATAPDWPDRDRFVLSAGHGSMLLYGLLHLLGYEDITIDEIKRFRQLGSRTAGHPEYGAAAGIETTTGPLGQGLANAVGMAMAERHLAATFGKDAVDHYTYVLAGDGCLMEGISQEAIALAGHLKLSKLIVLFDDNGISIDGPVDLADSTDQLKRFEASGWHVTRVDGHDPSAIAAAIAAAREAPEPALIACRTVIGYGAPNKQGTAGVHGAPLGAEEIAAARGALGWSEDAFDIPCEVRDAWRIAGIRGCKKRKAWEGRIAALDPETRAEFDRRMRGDLPARLDQAFAAYKMALAKEAPALATRASSQNALDVINEVLPETIGGSADLTGSNNTRSRDMAAITPDDFSGRFVHYGVREHGMAAAMNGLALHGGIIPYGGTFLVFSDYCRPSIRLSALMHQRVIYVMTHDSIGLGEDGPTHQPVEHLASLRAMPNLMVMRPADAMETAECWEAALRTGDRPSLLALTRQKVPAVRREFSADNLCMRGAYDLAVPERESDVVIFATGSEVEIALEAKAKLDAAGHPARVVSVPCFELFDEQSPDYQASVLGTEPVRVAIEAAVSMGWERFIGTDGIFIGMHGFGASAPAADLYRHFGITTDAVVTAALARFTEGGA</sequence>
<dbReference type="InterPro" id="IPR029061">
    <property type="entry name" value="THDP-binding"/>
</dbReference>
<feature type="binding site" evidence="16">
    <location>
        <position position="206"/>
    </location>
    <ligand>
        <name>thiamine diphosphate</name>
        <dbReference type="ChEBI" id="CHEBI:58937"/>
    </ligand>
</feature>
<dbReference type="Pfam" id="PF00456">
    <property type="entry name" value="Transketolase_N"/>
    <property type="match status" value="1"/>
</dbReference>
<protein>
    <recommendedName>
        <fullName evidence="5 13">Transketolase</fullName>
        <ecNumber evidence="5 13">2.2.1.1</ecNumber>
    </recommendedName>
</protein>
<gene>
    <name evidence="21" type="primary">tkt</name>
    <name evidence="21" type="ORF">HW532_15285</name>
</gene>
<feature type="binding site" evidence="17">
    <location>
        <position position="206"/>
    </location>
    <ligand>
        <name>Mg(2+)</name>
        <dbReference type="ChEBI" id="CHEBI:18420"/>
    </ligand>
</feature>
<dbReference type="SUPFAM" id="SSF52922">
    <property type="entry name" value="TK C-terminal domain-like"/>
    <property type="match status" value="1"/>
</dbReference>
<evidence type="ECO:0000256" key="9">
    <source>
        <dbReference type="ARBA" id="ARBA00022837"/>
    </source>
</evidence>
<comment type="cofactor">
    <cofactor evidence="19">
        <name>Mg(2+)</name>
        <dbReference type="ChEBI" id="CHEBI:18420"/>
    </cofactor>
    <cofactor evidence="19">
        <name>Ca(2+)</name>
        <dbReference type="ChEBI" id="CHEBI:29108"/>
    </cofactor>
    <cofactor evidence="19">
        <name>Mn(2+)</name>
        <dbReference type="ChEBI" id="CHEBI:29035"/>
    </cofactor>
    <cofactor evidence="19">
        <name>Co(2+)</name>
        <dbReference type="ChEBI" id="CHEBI:48828"/>
    </cofactor>
    <text evidence="19">Binds 1 Mg(2+) ion per subunit. Can also utilize other divalent metal cations, such as Ca(2+), Mn(2+) and Co(2+).</text>
</comment>
<evidence type="ECO:0000256" key="8">
    <source>
        <dbReference type="ARBA" id="ARBA00022723"/>
    </source>
</evidence>
<dbReference type="EMBL" id="CP058214">
    <property type="protein sequence ID" value="QPC43932.1"/>
    <property type="molecule type" value="Genomic_DNA"/>
</dbReference>
<dbReference type="SMART" id="SM00861">
    <property type="entry name" value="Transket_pyr"/>
    <property type="match status" value="1"/>
</dbReference>
<feature type="binding site" evidence="15">
    <location>
        <position position="375"/>
    </location>
    <ligand>
        <name>substrate</name>
    </ligand>
</feature>
<dbReference type="EC" id="2.2.1.1" evidence="5 13"/>
<comment type="subunit">
    <text evidence="4 19">Homodimer.</text>
</comment>
<evidence type="ECO:0000256" key="16">
    <source>
        <dbReference type="PIRSR" id="PIRSR605478-3"/>
    </source>
</evidence>
<dbReference type="SUPFAM" id="SSF52518">
    <property type="entry name" value="Thiamin diphosphate-binding fold (THDP-binding)"/>
    <property type="match status" value="2"/>
</dbReference>
<feature type="site" description="Important for catalytic activity" evidence="18">
    <location>
        <position position="49"/>
    </location>
</feature>
<evidence type="ECO:0000313" key="22">
    <source>
        <dbReference type="Proteomes" id="UP000593594"/>
    </source>
</evidence>
<dbReference type="InterPro" id="IPR049557">
    <property type="entry name" value="Transketolase_CS"/>
</dbReference>
<organism evidence="21 22">
    <name type="scientific">Kaustia mangrovi</name>
    <dbReference type="NCBI Taxonomy" id="2593653"/>
    <lineage>
        <taxon>Bacteria</taxon>
        <taxon>Pseudomonadati</taxon>
        <taxon>Pseudomonadota</taxon>
        <taxon>Alphaproteobacteria</taxon>
        <taxon>Hyphomicrobiales</taxon>
        <taxon>Parvibaculaceae</taxon>
        <taxon>Kaustia</taxon>
    </lineage>
</organism>
<keyword evidence="8 17" id="KW-0479">Metal-binding</keyword>
<evidence type="ECO:0000256" key="6">
    <source>
        <dbReference type="ARBA" id="ARBA00022567"/>
    </source>
</evidence>
<dbReference type="InterPro" id="IPR009014">
    <property type="entry name" value="Transketo_C/PFOR_II"/>
</dbReference>
<feature type="binding site" evidence="16">
    <location>
        <position position="89"/>
    </location>
    <ligand>
        <name>thiamine diphosphate</name>
        <dbReference type="ChEBI" id="CHEBI:58937"/>
    </ligand>
</feature>
<dbReference type="CDD" id="cd02012">
    <property type="entry name" value="TPP_TK"/>
    <property type="match status" value="1"/>
</dbReference>
<dbReference type="PROSITE" id="PS00802">
    <property type="entry name" value="TRANSKETOLASE_2"/>
    <property type="match status" value="1"/>
</dbReference>
<keyword evidence="7 19" id="KW-0808">Transferase</keyword>
<feature type="binding site" evidence="15">
    <location>
        <position position="402"/>
    </location>
    <ligand>
        <name>substrate</name>
    </ligand>
</feature>
<evidence type="ECO:0000256" key="18">
    <source>
        <dbReference type="PIRSR" id="PIRSR605478-5"/>
    </source>
</evidence>
<dbReference type="GO" id="GO:0004802">
    <property type="term" value="F:transketolase activity"/>
    <property type="evidence" value="ECO:0007669"/>
    <property type="project" value="UniProtKB-UniRule"/>
</dbReference>
<dbReference type="GO" id="GO:0019253">
    <property type="term" value="P:reductive pentose-phosphate cycle"/>
    <property type="evidence" value="ECO:0007669"/>
    <property type="project" value="UniProtKB-KW"/>
</dbReference>
<evidence type="ECO:0000256" key="13">
    <source>
        <dbReference type="NCBIfam" id="TIGR00232"/>
    </source>
</evidence>
<dbReference type="NCBIfam" id="TIGR00232">
    <property type="entry name" value="tktlase_bact"/>
    <property type="match status" value="1"/>
</dbReference>
<dbReference type="InterPro" id="IPR005475">
    <property type="entry name" value="Transketolase-like_Pyr-bd"/>
</dbReference>
<dbReference type="GO" id="GO:0005829">
    <property type="term" value="C:cytosol"/>
    <property type="evidence" value="ECO:0007669"/>
    <property type="project" value="TreeGrafter"/>
</dbReference>
<dbReference type="Pfam" id="PF02779">
    <property type="entry name" value="Transket_pyr"/>
    <property type="match status" value="1"/>
</dbReference>
<comment type="cofactor">
    <cofactor evidence="2">
        <name>Co(2+)</name>
        <dbReference type="ChEBI" id="CHEBI:48828"/>
    </cofactor>
</comment>
<dbReference type="FunFam" id="3.40.50.920:FF:000003">
    <property type="entry name" value="Transketolase"/>
    <property type="match status" value="1"/>
</dbReference>
<feature type="binding site" evidence="17">
    <location>
        <position position="208"/>
    </location>
    <ligand>
        <name>Mg(2+)</name>
        <dbReference type="ChEBI" id="CHEBI:18420"/>
    </ligand>
</feature>
<dbReference type="PROSITE" id="PS00801">
    <property type="entry name" value="TRANSKETOLASE_1"/>
    <property type="match status" value="1"/>
</dbReference>
<evidence type="ECO:0000256" key="3">
    <source>
        <dbReference type="ARBA" id="ARBA00007131"/>
    </source>
</evidence>
<feature type="binding site" evidence="16">
    <location>
        <begin position="138"/>
        <end position="140"/>
    </location>
    <ligand>
        <name>thiamine diphosphate</name>
        <dbReference type="ChEBI" id="CHEBI:58937"/>
    </ligand>
</feature>
<feature type="binding site" evidence="16">
    <location>
        <position position="177"/>
    </location>
    <ligand>
        <name>thiamine diphosphate</name>
        <dbReference type="ChEBI" id="CHEBI:58937"/>
    </ligand>
</feature>
<keyword evidence="9 19" id="KW-0106">Calcium</keyword>
<comment type="cofactor">
    <cofactor evidence="17">
        <name>Mg(2+)</name>
        <dbReference type="ChEBI" id="CHEBI:18420"/>
    </cofactor>
    <text evidence="17">Binds 1 Mg(2+) ion per subunit. Can also utilize other divalent metal cations, such as Ca(2+), Mn(2+) and Co(2+).</text>
</comment>
<dbReference type="PANTHER" id="PTHR43522">
    <property type="entry name" value="TRANSKETOLASE"/>
    <property type="match status" value="1"/>
</dbReference>
<dbReference type="InterPro" id="IPR005474">
    <property type="entry name" value="Transketolase_N"/>
</dbReference>
<feature type="binding site" evidence="17">
    <location>
        <position position="176"/>
    </location>
    <ligand>
        <name>Mg(2+)</name>
        <dbReference type="ChEBI" id="CHEBI:18420"/>
    </ligand>
</feature>
<dbReference type="KEGG" id="kmn:HW532_15285"/>
<evidence type="ECO:0000256" key="17">
    <source>
        <dbReference type="PIRSR" id="PIRSR605478-4"/>
    </source>
</evidence>
<reference evidence="21 22" key="1">
    <citation type="submission" date="2020-06" db="EMBL/GenBank/DDBJ databases">
        <title>Genome sequence of 2 isolates from Red Sea Mangroves.</title>
        <authorList>
            <person name="Sefrji F."/>
            <person name="Michoud G."/>
            <person name="Merlino G."/>
            <person name="Daffonchio D."/>
        </authorList>
    </citation>
    <scope>NUCLEOTIDE SEQUENCE [LARGE SCALE GENOMIC DNA]</scope>
    <source>
        <strain evidence="21 22">R1DC25</strain>
    </source>
</reference>